<dbReference type="PROSITE" id="PS50893">
    <property type="entry name" value="ABC_TRANSPORTER_2"/>
    <property type="match status" value="1"/>
</dbReference>
<dbReference type="Proteomes" id="UP000316316">
    <property type="component" value="Unassembled WGS sequence"/>
</dbReference>
<evidence type="ECO:0000313" key="5">
    <source>
        <dbReference type="EMBL" id="TRZ29005.1"/>
    </source>
</evidence>
<dbReference type="Gene3D" id="3.40.50.300">
    <property type="entry name" value="P-loop containing nucleotide triphosphate hydrolases"/>
    <property type="match status" value="1"/>
</dbReference>
<dbReference type="RefSeq" id="WP_144325869.1">
    <property type="nucleotide sequence ID" value="NZ_CAXOGR010000012.1"/>
</dbReference>
<evidence type="ECO:0000256" key="3">
    <source>
        <dbReference type="ARBA" id="ARBA00022840"/>
    </source>
</evidence>
<evidence type="ECO:0000256" key="2">
    <source>
        <dbReference type="ARBA" id="ARBA00022741"/>
    </source>
</evidence>
<proteinExistence type="inferred from homology"/>
<dbReference type="PANTHER" id="PTHR24220">
    <property type="entry name" value="IMPORT ATP-BINDING PROTEIN"/>
    <property type="match status" value="1"/>
</dbReference>
<dbReference type="GO" id="GO:0016887">
    <property type="term" value="F:ATP hydrolysis activity"/>
    <property type="evidence" value="ECO:0007669"/>
    <property type="project" value="InterPro"/>
</dbReference>
<dbReference type="GO" id="GO:0005524">
    <property type="term" value="F:ATP binding"/>
    <property type="evidence" value="ECO:0007669"/>
    <property type="project" value="UniProtKB-KW"/>
</dbReference>
<dbReference type="InterPro" id="IPR015854">
    <property type="entry name" value="ABC_transpr_LolD-like"/>
</dbReference>
<dbReference type="SUPFAM" id="SSF52540">
    <property type="entry name" value="P-loop containing nucleoside triphosphate hydrolases"/>
    <property type="match status" value="1"/>
</dbReference>
<dbReference type="SMART" id="SM00382">
    <property type="entry name" value="AAA"/>
    <property type="match status" value="1"/>
</dbReference>
<dbReference type="EMBL" id="PDXQ01000002">
    <property type="protein sequence ID" value="TRZ29005.1"/>
    <property type="molecule type" value="Genomic_DNA"/>
</dbReference>
<gene>
    <name evidence="5" type="ORF">AUF17_20130</name>
</gene>
<evidence type="ECO:0000259" key="4">
    <source>
        <dbReference type="PROSITE" id="PS50893"/>
    </source>
</evidence>
<dbReference type="GO" id="GO:0005886">
    <property type="term" value="C:plasma membrane"/>
    <property type="evidence" value="ECO:0007669"/>
    <property type="project" value="TreeGrafter"/>
</dbReference>
<dbReference type="Pfam" id="PF00005">
    <property type="entry name" value="ABC_tran"/>
    <property type="match status" value="1"/>
</dbReference>
<accession>A0A8B5VUT8</accession>
<dbReference type="PANTHER" id="PTHR24220:SF689">
    <property type="entry name" value="LIPOPROTEIN-RELEASING SYSTEM ATP-BINDING PROTEIN LOLD"/>
    <property type="match status" value="1"/>
</dbReference>
<organism evidence="5 6">
    <name type="scientific">Enterococcus avium</name>
    <name type="common">Streptococcus avium</name>
    <dbReference type="NCBI Taxonomy" id="33945"/>
    <lineage>
        <taxon>Bacteria</taxon>
        <taxon>Bacillati</taxon>
        <taxon>Bacillota</taxon>
        <taxon>Bacilli</taxon>
        <taxon>Lactobacillales</taxon>
        <taxon>Enterococcaceae</taxon>
        <taxon>Enterococcus</taxon>
    </lineage>
</organism>
<name>A0A8B5VUT8_ENTAV</name>
<sequence length="224" mass="25223">MTKWNLDQVNYRYKHSKIPTFEKIRGSFQTGKSYQISGDSGSGKSTLLALFAGLITCSSGSLTYDHQEIAKIDRNHYRSQEVACLFQDGSLLKDSALANLEMETLLSGRKVDKDVLIRGLLSIGLSEKQLNIPLTKLSKKDQQLVALAKLLMKKRAQLILVDEPEKVFSECGVSFAMNKLRRHSQLEKKCFIFTTQSTQSVKFADELWGLNGGKLLFIKEQVEL</sequence>
<dbReference type="InterPro" id="IPR003439">
    <property type="entry name" value="ABC_transporter-like_ATP-bd"/>
</dbReference>
<protein>
    <recommendedName>
        <fullName evidence="4">ABC transporter domain-containing protein</fullName>
    </recommendedName>
</protein>
<keyword evidence="3" id="KW-0067">ATP-binding</keyword>
<feature type="domain" description="ABC transporter" evidence="4">
    <location>
        <begin position="6"/>
        <end position="224"/>
    </location>
</feature>
<dbReference type="AlphaFoldDB" id="A0A8B5VUT8"/>
<reference evidence="5 6" key="1">
    <citation type="submission" date="2017-10" db="EMBL/GenBank/DDBJ databases">
        <title>FDA dAtabase for Regulatory Grade micrObial Sequences (FDA-ARGOS): Supporting development and validation of Infectious Disease Dx tests.</title>
        <authorList>
            <person name="Campos J."/>
            <person name="Goldberg B."/>
            <person name="Tallon L.J."/>
            <person name="Sadzewicz L."/>
            <person name="Sengamalay N."/>
            <person name="Ott S."/>
            <person name="Godinez A."/>
            <person name="Nagaraj S."/>
            <person name="Vyas G."/>
            <person name="Aluvathingal J."/>
            <person name="Nadendla S."/>
            <person name="Geyer C."/>
            <person name="Nandy P."/>
            <person name="Hobson J."/>
            <person name="Sichtig H."/>
        </authorList>
    </citation>
    <scope>NUCLEOTIDE SEQUENCE [LARGE SCALE GENOMIC DNA]</scope>
    <source>
        <strain evidence="5 6">FDAARGOS_185</strain>
    </source>
</reference>
<dbReference type="GO" id="GO:0022857">
    <property type="term" value="F:transmembrane transporter activity"/>
    <property type="evidence" value="ECO:0007669"/>
    <property type="project" value="TreeGrafter"/>
</dbReference>
<comment type="similarity">
    <text evidence="1">Belongs to the ABC transporter superfamily.</text>
</comment>
<dbReference type="InterPro" id="IPR003593">
    <property type="entry name" value="AAA+_ATPase"/>
</dbReference>
<dbReference type="InterPro" id="IPR027417">
    <property type="entry name" value="P-loop_NTPase"/>
</dbReference>
<keyword evidence="2" id="KW-0547">Nucleotide-binding</keyword>
<comment type="caution">
    <text evidence="5">The sequence shown here is derived from an EMBL/GenBank/DDBJ whole genome shotgun (WGS) entry which is preliminary data.</text>
</comment>
<evidence type="ECO:0000256" key="1">
    <source>
        <dbReference type="ARBA" id="ARBA00005417"/>
    </source>
</evidence>
<evidence type="ECO:0000313" key="6">
    <source>
        <dbReference type="Proteomes" id="UP000316316"/>
    </source>
</evidence>